<evidence type="ECO:0000256" key="4">
    <source>
        <dbReference type="ARBA" id="ARBA00023040"/>
    </source>
</evidence>
<evidence type="ECO:0000256" key="5">
    <source>
        <dbReference type="ARBA" id="ARBA00023136"/>
    </source>
</evidence>
<feature type="transmembrane region" description="Helical" evidence="8">
    <location>
        <begin position="259"/>
        <end position="284"/>
    </location>
</feature>
<feature type="transmembrane region" description="Helical" evidence="8">
    <location>
        <begin position="154"/>
        <end position="181"/>
    </location>
</feature>
<dbReference type="InterPro" id="IPR050125">
    <property type="entry name" value="GPCR_opsins"/>
</dbReference>
<dbReference type="AlphaFoldDB" id="A7RI24"/>
<dbReference type="CDD" id="cd14969">
    <property type="entry name" value="7tmA_Opsins_type2_animals"/>
    <property type="match status" value="1"/>
</dbReference>
<feature type="transmembrane region" description="Helical" evidence="8">
    <location>
        <begin position="115"/>
        <end position="133"/>
    </location>
</feature>
<dbReference type="HOGENOM" id="CLU_009579_3_0_1"/>
<dbReference type="InParanoid" id="A7RI24"/>
<evidence type="ECO:0000256" key="8">
    <source>
        <dbReference type="SAM" id="Phobius"/>
    </source>
</evidence>
<gene>
    <name evidence="10" type="ORF">NEMVEDRAFT_v1g197433</name>
</gene>
<keyword evidence="4" id="KW-0297">G-protein coupled receptor</keyword>
<reference evidence="10 11" key="1">
    <citation type="journal article" date="2007" name="Science">
        <title>Sea anemone genome reveals ancestral eumetazoan gene repertoire and genomic organization.</title>
        <authorList>
            <person name="Putnam N.H."/>
            <person name="Srivastava M."/>
            <person name="Hellsten U."/>
            <person name="Dirks B."/>
            <person name="Chapman J."/>
            <person name="Salamov A."/>
            <person name="Terry A."/>
            <person name="Shapiro H."/>
            <person name="Lindquist E."/>
            <person name="Kapitonov V.V."/>
            <person name="Jurka J."/>
            <person name="Genikhovich G."/>
            <person name="Grigoriev I.V."/>
            <person name="Lucas S.M."/>
            <person name="Steele R.E."/>
            <person name="Finnerty J.R."/>
            <person name="Technau U."/>
            <person name="Martindale M.Q."/>
            <person name="Rokhsar D.S."/>
        </authorList>
    </citation>
    <scope>NUCLEOTIDE SEQUENCE [LARGE SCALE GENOMIC DNA]</scope>
    <source>
        <strain evidence="11">CH2 X CH6</strain>
    </source>
</reference>
<dbReference type="KEGG" id="nve:5521331"/>
<accession>A7RI24</accession>
<keyword evidence="3 8" id="KW-1133">Transmembrane helix</keyword>
<feature type="transmembrane region" description="Helical" evidence="8">
    <location>
        <begin position="42"/>
        <end position="62"/>
    </location>
</feature>
<comment type="subcellular location">
    <subcellularLocation>
        <location evidence="1">Membrane</location>
        <topology evidence="1">Multi-pass membrane protein</topology>
    </subcellularLocation>
</comment>
<feature type="domain" description="G-protein coupled receptors family 1 profile" evidence="9">
    <location>
        <begin position="54"/>
        <end position="309"/>
    </location>
</feature>
<dbReference type="OMA" id="AYFTTEQ"/>
<dbReference type="Pfam" id="PF00001">
    <property type="entry name" value="7tm_1"/>
    <property type="match status" value="1"/>
</dbReference>
<dbReference type="GO" id="GO:0008020">
    <property type="term" value="F:G protein-coupled photoreceptor activity"/>
    <property type="evidence" value="ECO:0000318"/>
    <property type="project" value="GO_Central"/>
</dbReference>
<dbReference type="InterPro" id="IPR000276">
    <property type="entry name" value="GPCR_Rhodpsn"/>
</dbReference>
<feature type="transmembrane region" description="Helical" evidence="8">
    <location>
        <begin position="290"/>
        <end position="312"/>
    </location>
</feature>
<dbReference type="Proteomes" id="UP000001593">
    <property type="component" value="Unassembled WGS sequence"/>
</dbReference>
<evidence type="ECO:0000256" key="7">
    <source>
        <dbReference type="ARBA" id="ARBA00023224"/>
    </source>
</evidence>
<dbReference type="eggNOG" id="KOG3656">
    <property type="taxonomic scope" value="Eukaryota"/>
</dbReference>
<evidence type="ECO:0000313" key="10">
    <source>
        <dbReference type="EMBL" id="EDO49076.1"/>
    </source>
</evidence>
<keyword evidence="6" id="KW-0675">Receptor</keyword>
<organism evidence="10 11">
    <name type="scientific">Nematostella vectensis</name>
    <name type="common">Starlet sea anemone</name>
    <dbReference type="NCBI Taxonomy" id="45351"/>
    <lineage>
        <taxon>Eukaryota</taxon>
        <taxon>Metazoa</taxon>
        <taxon>Cnidaria</taxon>
        <taxon>Anthozoa</taxon>
        <taxon>Hexacorallia</taxon>
        <taxon>Actiniaria</taxon>
        <taxon>Edwardsiidae</taxon>
        <taxon>Nematostella</taxon>
    </lineage>
</organism>
<feature type="transmembrane region" description="Helical" evidence="8">
    <location>
        <begin position="74"/>
        <end position="95"/>
    </location>
</feature>
<dbReference type="GO" id="GO:0007186">
    <property type="term" value="P:G protein-coupled receptor signaling pathway"/>
    <property type="evidence" value="ECO:0000318"/>
    <property type="project" value="GO_Central"/>
</dbReference>
<dbReference type="FunFam" id="1.20.1070.10:FF:000591">
    <property type="entry name" value="Predicted protein"/>
    <property type="match status" value="1"/>
</dbReference>
<evidence type="ECO:0000259" key="9">
    <source>
        <dbReference type="PROSITE" id="PS50262"/>
    </source>
</evidence>
<evidence type="ECO:0000256" key="3">
    <source>
        <dbReference type="ARBA" id="ARBA00022989"/>
    </source>
</evidence>
<keyword evidence="7" id="KW-0807">Transducer</keyword>
<keyword evidence="5 8" id="KW-0472">Membrane</keyword>
<dbReference type="Gene3D" id="1.20.1070.10">
    <property type="entry name" value="Rhodopsin 7-helix transmembrane proteins"/>
    <property type="match status" value="1"/>
</dbReference>
<protein>
    <recommendedName>
        <fullName evidence="9">G-protein coupled receptors family 1 profile domain-containing protein</fullName>
    </recommendedName>
</protein>
<dbReference type="EMBL" id="DS469511">
    <property type="protein sequence ID" value="EDO49076.1"/>
    <property type="molecule type" value="Genomic_DNA"/>
</dbReference>
<evidence type="ECO:0000313" key="11">
    <source>
        <dbReference type="Proteomes" id="UP000001593"/>
    </source>
</evidence>
<evidence type="ECO:0000256" key="1">
    <source>
        <dbReference type="ARBA" id="ARBA00004141"/>
    </source>
</evidence>
<evidence type="ECO:0000256" key="2">
    <source>
        <dbReference type="ARBA" id="ARBA00022692"/>
    </source>
</evidence>
<dbReference type="SUPFAM" id="SSF81321">
    <property type="entry name" value="Family A G protein-coupled receptor-like"/>
    <property type="match status" value="1"/>
</dbReference>
<dbReference type="PRINTS" id="PR00237">
    <property type="entry name" value="GPCRRHODOPSN"/>
</dbReference>
<dbReference type="GO" id="GO:0007602">
    <property type="term" value="P:phototransduction"/>
    <property type="evidence" value="ECO:0000318"/>
    <property type="project" value="GO_Central"/>
</dbReference>
<name>A7RI24_NEMVE</name>
<dbReference type="PhylomeDB" id="A7RI24"/>
<dbReference type="OrthoDB" id="2101615at2759"/>
<proteinExistence type="predicted"/>
<evidence type="ECO:0000256" key="6">
    <source>
        <dbReference type="ARBA" id="ARBA00023170"/>
    </source>
</evidence>
<dbReference type="InterPro" id="IPR017452">
    <property type="entry name" value="GPCR_Rhodpsn_7TM"/>
</dbReference>
<keyword evidence="2 8" id="KW-0812">Transmembrane</keyword>
<dbReference type="GO" id="GO:0005886">
    <property type="term" value="C:plasma membrane"/>
    <property type="evidence" value="ECO:0000318"/>
    <property type="project" value="GO_Central"/>
</dbReference>
<keyword evidence="11" id="KW-1185">Reference proteome</keyword>
<sequence length="386" mass="43854">MASEFATIMPIYYFVFPQKAVYFVAADLKEAEDIFAMDGVTLYLSLVSVCGGLANLLVLVVLLRHLRSLRVPEIFILSITLSDFLSCAVGIPLAIHASIAGTWPYCLEGCKAHAFFIYTFGLVSLVHLAIMAFEKYLTIFKHMSKWGNFLSKRGASLIVVGLWVYCLFFTVPPLFGWAAYGLENGNLTCSIKFDSRHPVDISYYVVMYIGGFFIPLGLILYSYYHINKVKHRVAVRKYASNDVNRVAHIRRNVKYAVKLALLIGGYLLSWAPYSVITFLIVLQVELSDQAVYVPSLFAKTSFMYNPFLYLVFFRSFRKKLFVTLTTREYRARRRRKMLLEYFPHLTNESTSTSHTAGAVPLQIRVNVRPDSIPFIVPTGAPLETRL</sequence>
<dbReference type="PANTHER" id="PTHR24240">
    <property type="entry name" value="OPSIN"/>
    <property type="match status" value="1"/>
</dbReference>
<dbReference type="GO" id="GO:0071482">
    <property type="term" value="P:cellular response to light stimulus"/>
    <property type="evidence" value="ECO:0000318"/>
    <property type="project" value="GO_Central"/>
</dbReference>
<feature type="transmembrane region" description="Helical" evidence="8">
    <location>
        <begin position="201"/>
        <end position="224"/>
    </location>
</feature>
<dbReference type="PROSITE" id="PS50262">
    <property type="entry name" value="G_PROTEIN_RECEP_F1_2"/>
    <property type="match status" value="1"/>
</dbReference>